<reference evidence="7 8" key="1">
    <citation type="submission" date="2018-05" db="EMBL/GenBank/DDBJ databases">
        <title>Genetic diversity of glacier-inhabiting Cryobacterium bacteria in China and description of Cryobacterium mengkeensis sp. nov. and Arthrobacter glacialis sp. nov.</title>
        <authorList>
            <person name="Liu Q."/>
            <person name="Xin Y.-H."/>
        </authorList>
    </citation>
    <scope>NUCLEOTIDE SEQUENCE [LARGE SCALE GENOMIC DNA]</scope>
    <source>
        <strain evidence="7 8">LI2</strain>
    </source>
</reference>
<keyword evidence="8" id="KW-1185">Reference proteome</keyword>
<dbReference type="InterPro" id="IPR005000">
    <property type="entry name" value="Aldolase/citrate-lyase_domain"/>
</dbReference>
<evidence type="ECO:0000256" key="5">
    <source>
        <dbReference type="PIRSR" id="PIRSR015582-2"/>
    </source>
</evidence>
<dbReference type="GO" id="GO:0006107">
    <property type="term" value="P:oxaloacetate metabolic process"/>
    <property type="evidence" value="ECO:0007669"/>
    <property type="project" value="TreeGrafter"/>
</dbReference>
<dbReference type="GO" id="GO:0000287">
    <property type="term" value="F:magnesium ion binding"/>
    <property type="evidence" value="ECO:0007669"/>
    <property type="project" value="TreeGrafter"/>
</dbReference>
<dbReference type="Pfam" id="PF03328">
    <property type="entry name" value="HpcH_HpaI"/>
    <property type="match status" value="1"/>
</dbReference>
<evidence type="ECO:0000313" key="7">
    <source>
        <dbReference type="EMBL" id="PYI66052.1"/>
    </source>
</evidence>
<evidence type="ECO:0000256" key="4">
    <source>
        <dbReference type="PIRSR" id="PIRSR015582-1"/>
    </source>
</evidence>
<dbReference type="Gene3D" id="3.20.20.60">
    <property type="entry name" value="Phosphoenolpyruvate-binding domains"/>
    <property type="match status" value="1"/>
</dbReference>
<keyword evidence="3 5" id="KW-0460">Magnesium</keyword>
<keyword evidence="2 5" id="KW-0479">Metal-binding</keyword>
<dbReference type="PANTHER" id="PTHR32308:SF10">
    <property type="entry name" value="CITRATE LYASE SUBUNIT BETA"/>
    <property type="match status" value="1"/>
</dbReference>
<evidence type="ECO:0000256" key="3">
    <source>
        <dbReference type="ARBA" id="ARBA00022842"/>
    </source>
</evidence>
<dbReference type="InterPro" id="IPR011206">
    <property type="entry name" value="Citrate_lyase_beta/mcl1/mcl2"/>
</dbReference>
<feature type="binding site" evidence="4">
    <location>
        <position position="68"/>
    </location>
    <ligand>
        <name>substrate</name>
    </ligand>
</feature>
<dbReference type="RefSeq" id="WP_110501959.1">
    <property type="nucleotide sequence ID" value="NZ_QJVD01000018.1"/>
</dbReference>
<dbReference type="AlphaFoldDB" id="A0A2V5L629"/>
<feature type="binding site" evidence="5">
    <location>
        <position position="116"/>
    </location>
    <ligand>
        <name>Mg(2+)</name>
        <dbReference type="ChEBI" id="CHEBI:18420"/>
    </ligand>
</feature>
<sequence length="279" mass="28838">MNVPNKTFAMGPTLLFTPADRPDRYPKAAKRSDAVILDLEDAVAPEAKARARGHLVENPLETATTLVRINALGTPESELDLAALARTGYRTIMVAKAEDPGAIAALAGYRVVALCETAAGILAAPALARVANVVALMWGAEDLVASLGGTSSRFDSSSPRAGTYRDVARHARSQLLLAAGAAGKVAVDSIYADIADLAGLSAEADDAVASGFAAKACIHPSQVQVIRDAYRPTKADVAAARELLAAADAAGTGVFAYKGQMVDGPILKHALETLRRAAP</sequence>
<feature type="binding site" evidence="4">
    <location>
        <position position="116"/>
    </location>
    <ligand>
        <name>substrate</name>
    </ligand>
</feature>
<evidence type="ECO:0000256" key="2">
    <source>
        <dbReference type="ARBA" id="ARBA00022723"/>
    </source>
</evidence>
<dbReference type="InterPro" id="IPR015813">
    <property type="entry name" value="Pyrv/PenolPyrv_kinase-like_dom"/>
</dbReference>
<evidence type="ECO:0000313" key="8">
    <source>
        <dbReference type="Proteomes" id="UP000247832"/>
    </source>
</evidence>
<feature type="domain" description="HpcH/HpaI aldolase/citrate lyase" evidence="6">
    <location>
        <begin position="14"/>
        <end position="220"/>
    </location>
</feature>
<feature type="binding site" evidence="5">
    <location>
        <position position="142"/>
    </location>
    <ligand>
        <name>Mg(2+)</name>
        <dbReference type="ChEBI" id="CHEBI:18420"/>
    </ligand>
</feature>
<accession>A0A2V5L629</accession>
<evidence type="ECO:0000256" key="1">
    <source>
        <dbReference type="ARBA" id="ARBA00001946"/>
    </source>
</evidence>
<name>A0A2V5L629_9MICC</name>
<dbReference type="GO" id="GO:0016829">
    <property type="term" value="F:lyase activity"/>
    <property type="evidence" value="ECO:0007669"/>
    <property type="project" value="UniProtKB-KW"/>
</dbReference>
<proteinExistence type="predicted"/>
<keyword evidence="7" id="KW-0456">Lyase</keyword>
<dbReference type="InterPro" id="IPR040442">
    <property type="entry name" value="Pyrv_kinase-like_dom_sf"/>
</dbReference>
<dbReference type="OrthoDB" id="5172636at2"/>
<dbReference type="Proteomes" id="UP000247832">
    <property type="component" value="Unassembled WGS sequence"/>
</dbReference>
<dbReference type="EMBL" id="QJVD01000018">
    <property type="protein sequence ID" value="PYI66052.1"/>
    <property type="molecule type" value="Genomic_DNA"/>
</dbReference>
<comment type="cofactor">
    <cofactor evidence="1">
        <name>Mg(2+)</name>
        <dbReference type="ChEBI" id="CHEBI:18420"/>
    </cofactor>
</comment>
<dbReference type="PANTHER" id="PTHR32308">
    <property type="entry name" value="LYASE BETA SUBUNIT, PUTATIVE (AFU_ORTHOLOGUE AFUA_4G13030)-RELATED"/>
    <property type="match status" value="1"/>
</dbReference>
<protein>
    <submittedName>
        <fullName evidence="7">CoA ester lyase</fullName>
    </submittedName>
</protein>
<gene>
    <name evidence="7" type="ORF">CVV68_15795</name>
</gene>
<evidence type="ECO:0000259" key="6">
    <source>
        <dbReference type="Pfam" id="PF03328"/>
    </source>
</evidence>
<dbReference type="PIRSF" id="PIRSF015582">
    <property type="entry name" value="Cit_lyase_B"/>
    <property type="match status" value="1"/>
</dbReference>
<comment type="caution">
    <text evidence="7">The sequence shown here is derived from an EMBL/GenBank/DDBJ whole genome shotgun (WGS) entry which is preliminary data.</text>
</comment>
<dbReference type="SUPFAM" id="SSF51621">
    <property type="entry name" value="Phosphoenolpyruvate/pyruvate domain"/>
    <property type="match status" value="1"/>
</dbReference>
<organism evidence="7 8">
    <name type="scientific">Arthrobacter livingstonensis</name>
    <dbReference type="NCBI Taxonomy" id="670078"/>
    <lineage>
        <taxon>Bacteria</taxon>
        <taxon>Bacillati</taxon>
        <taxon>Actinomycetota</taxon>
        <taxon>Actinomycetes</taxon>
        <taxon>Micrococcales</taxon>
        <taxon>Micrococcaceae</taxon>
        <taxon>Arthrobacter</taxon>
    </lineage>
</organism>